<proteinExistence type="predicted"/>
<dbReference type="Proteomes" id="UP000187209">
    <property type="component" value="Unassembled WGS sequence"/>
</dbReference>
<dbReference type="EMBL" id="MPUH01000198">
    <property type="protein sequence ID" value="OMJ86655.1"/>
    <property type="molecule type" value="Genomic_DNA"/>
</dbReference>
<keyword evidence="2" id="KW-1185">Reference proteome</keyword>
<sequence length="232" mass="27009">MKLTTPSRIRSKKEHFTPFSDSKSLYLKNKRVQSETPSLNKPITMGIQCDPETFYDTYGANNSPIIPDIKISSKTRKRSPLVQEYFRNTLRQPEAFKMRTITPDLNCENMMNVDITSKIQLNNTGDWNSIYIRKITNSHKTTEYNRPYCGYISKNVMRKPYKVVEFYPAIMVKINSKCNRNLPWTITSPAKTQLSITNLHRILRKNKAQSKINKINIRAILNTDMMSEIVYA</sequence>
<evidence type="ECO:0000313" key="1">
    <source>
        <dbReference type="EMBL" id="OMJ86655.1"/>
    </source>
</evidence>
<reference evidence="1 2" key="1">
    <citation type="submission" date="2016-11" db="EMBL/GenBank/DDBJ databases">
        <title>The macronuclear genome of Stentor coeruleus: a giant cell with tiny introns.</title>
        <authorList>
            <person name="Slabodnick M."/>
            <person name="Ruby J.G."/>
            <person name="Reiff S.B."/>
            <person name="Swart E.C."/>
            <person name="Gosai S."/>
            <person name="Prabakaran S."/>
            <person name="Witkowska E."/>
            <person name="Larue G.E."/>
            <person name="Fisher S."/>
            <person name="Freeman R.M."/>
            <person name="Gunawardena J."/>
            <person name="Chu W."/>
            <person name="Stover N.A."/>
            <person name="Gregory B.D."/>
            <person name="Nowacki M."/>
            <person name="Derisi J."/>
            <person name="Roy S.W."/>
            <person name="Marshall W.F."/>
            <person name="Sood P."/>
        </authorList>
    </citation>
    <scope>NUCLEOTIDE SEQUENCE [LARGE SCALE GENOMIC DNA]</scope>
    <source>
        <strain evidence="1">WM001</strain>
    </source>
</reference>
<protein>
    <submittedName>
        <fullName evidence="1">Uncharacterized protein</fullName>
    </submittedName>
</protein>
<dbReference type="AlphaFoldDB" id="A0A1R2CCE3"/>
<comment type="caution">
    <text evidence="1">The sequence shown here is derived from an EMBL/GenBank/DDBJ whole genome shotgun (WGS) entry which is preliminary data.</text>
</comment>
<evidence type="ECO:0000313" key="2">
    <source>
        <dbReference type="Proteomes" id="UP000187209"/>
    </source>
</evidence>
<organism evidence="1 2">
    <name type="scientific">Stentor coeruleus</name>
    <dbReference type="NCBI Taxonomy" id="5963"/>
    <lineage>
        <taxon>Eukaryota</taxon>
        <taxon>Sar</taxon>
        <taxon>Alveolata</taxon>
        <taxon>Ciliophora</taxon>
        <taxon>Postciliodesmatophora</taxon>
        <taxon>Heterotrichea</taxon>
        <taxon>Heterotrichida</taxon>
        <taxon>Stentoridae</taxon>
        <taxon>Stentor</taxon>
    </lineage>
</organism>
<name>A0A1R2CCE3_9CILI</name>
<gene>
    <name evidence="1" type="ORF">SteCoe_11739</name>
</gene>
<accession>A0A1R2CCE3</accession>